<gene>
    <name evidence="2" type="ORF">AC578_194</name>
</gene>
<dbReference type="PANTHER" id="PTHR42077:SF1">
    <property type="entry name" value="YALI0F30239P"/>
    <property type="match status" value="1"/>
</dbReference>
<dbReference type="AlphaFoldDB" id="A0A139HIJ7"/>
<name>A0A139HIJ7_9PEZI</name>
<keyword evidence="1" id="KW-1133">Transmembrane helix</keyword>
<evidence type="ECO:0000256" key="1">
    <source>
        <dbReference type="SAM" id="Phobius"/>
    </source>
</evidence>
<keyword evidence="1" id="KW-0472">Membrane</keyword>
<keyword evidence="3" id="KW-1185">Reference proteome</keyword>
<dbReference type="PANTHER" id="PTHR42077">
    <property type="entry name" value="YALI0F30239P"/>
    <property type="match status" value="1"/>
</dbReference>
<comment type="caution">
    <text evidence="2">The sequence shown here is derived from an EMBL/GenBank/DDBJ whole genome shotgun (WGS) entry which is preliminary data.</text>
</comment>
<accession>A0A139HIJ7</accession>
<dbReference type="Proteomes" id="UP000070133">
    <property type="component" value="Unassembled WGS sequence"/>
</dbReference>
<dbReference type="EMBL" id="LFZN01000043">
    <property type="protein sequence ID" value="KXT02307.1"/>
    <property type="molecule type" value="Genomic_DNA"/>
</dbReference>
<feature type="transmembrane region" description="Helical" evidence="1">
    <location>
        <begin position="42"/>
        <end position="63"/>
    </location>
</feature>
<sequence>MRRHSHPLLLAKKTPHLNPILPPPHLHHKISPFPTMAKTTSLLPLLILFCVLGILAFLGYQIYTWSNELADRGSKHMEKKNMKFTKDGGLRVKVKDQGDEKLGDKTQNVLVNTWNNAELPNYKSRLGWNSTQRRTTATE</sequence>
<evidence type="ECO:0000313" key="3">
    <source>
        <dbReference type="Proteomes" id="UP000070133"/>
    </source>
</evidence>
<proteinExistence type="predicted"/>
<organism evidence="2 3">
    <name type="scientific">Pseudocercospora eumusae</name>
    <dbReference type="NCBI Taxonomy" id="321146"/>
    <lineage>
        <taxon>Eukaryota</taxon>
        <taxon>Fungi</taxon>
        <taxon>Dikarya</taxon>
        <taxon>Ascomycota</taxon>
        <taxon>Pezizomycotina</taxon>
        <taxon>Dothideomycetes</taxon>
        <taxon>Dothideomycetidae</taxon>
        <taxon>Mycosphaerellales</taxon>
        <taxon>Mycosphaerellaceae</taxon>
        <taxon>Pseudocercospora</taxon>
    </lineage>
</organism>
<keyword evidence="1" id="KW-0812">Transmembrane</keyword>
<dbReference type="OrthoDB" id="4491390at2759"/>
<protein>
    <submittedName>
        <fullName evidence="2">Uncharacterized protein</fullName>
    </submittedName>
</protein>
<dbReference type="EMBL" id="LFZN01000043">
    <property type="protein sequence ID" value="KXT02308.1"/>
    <property type="molecule type" value="Genomic_DNA"/>
</dbReference>
<reference evidence="2 3" key="1">
    <citation type="submission" date="2015-07" db="EMBL/GenBank/DDBJ databases">
        <title>Comparative genomics of the Sigatoka disease complex on banana suggests a link between parallel evolutionary changes in Pseudocercospora fijiensis and Pseudocercospora eumusae and increased virulence on the banana host.</title>
        <authorList>
            <person name="Chang T.-C."/>
            <person name="Salvucci A."/>
            <person name="Crous P.W."/>
            <person name="Stergiopoulos I."/>
        </authorList>
    </citation>
    <scope>NUCLEOTIDE SEQUENCE [LARGE SCALE GENOMIC DNA]</scope>
    <source>
        <strain evidence="2 3">CBS 114824</strain>
    </source>
</reference>
<evidence type="ECO:0000313" key="2">
    <source>
        <dbReference type="EMBL" id="KXT02308.1"/>
    </source>
</evidence>